<dbReference type="SUPFAM" id="SSF51556">
    <property type="entry name" value="Metallo-dependent hydrolases"/>
    <property type="match status" value="1"/>
</dbReference>
<dbReference type="Proteomes" id="UP000315400">
    <property type="component" value="Unassembled WGS sequence"/>
</dbReference>
<dbReference type="GO" id="GO:0016787">
    <property type="term" value="F:hydrolase activity"/>
    <property type="evidence" value="ECO:0007669"/>
    <property type="project" value="UniProtKB-KW"/>
</dbReference>
<evidence type="ECO:0000313" key="2">
    <source>
        <dbReference type="EMBL" id="TQF00622.1"/>
    </source>
</evidence>
<gene>
    <name evidence="2" type="ORF">FKY71_02540</name>
</gene>
<reference evidence="2 3" key="1">
    <citation type="submission" date="2019-06" db="EMBL/GenBank/DDBJ databases">
        <title>Metagenome assembled Genome of Spiribacter salinus SL48-SHIP from the microbial mat of Salt Lake 48 (Novosibirsk region, Russia).</title>
        <authorList>
            <person name="Shipova A."/>
            <person name="Rozanov A.S."/>
            <person name="Bryanskaya A.V."/>
            <person name="Peltek S.E."/>
        </authorList>
    </citation>
    <scope>NUCLEOTIDE SEQUENCE [LARGE SCALE GENOMIC DNA]</scope>
    <source>
        <strain evidence="2">SL48-SHIP-2</strain>
    </source>
</reference>
<evidence type="ECO:0000313" key="3">
    <source>
        <dbReference type="Proteomes" id="UP000315400"/>
    </source>
</evidence>
<name>A0A540VV33_9GAMM</name>
<feature type="domain" description="Amidohydrolase-related" evidence="1">
    <location>
        <begin position="90"/>
        <end position="311"/>
    </location>
</feature>
<dbReference type="Gene3D" id="3.20.20.140">
    <property type="entry name" value="Metal-dependent hydrolases"/>
    <property type="match status" value="1"/>
</dbReference>
<keyword evidence="2" id="KW-0378">Hydrolase</keyword>
<protein>
    <submittedName>
        <fullName evidence="2">Amidohydrolase family protein</fullName>
    </submittedName>
</protein>
<proteinExistence type="predicted"/>
<dbReference type="AlphaFoldDB" id="A0A540VV33"/>
<dbReference type="InterPro" id="IPR032466">
    <property type="entry name" value="Metal_Hydrolase"/>
</dbReference>
<dbReference type="Pfam" id="PF04909">
    <property type="entry name" value="Amidohydro_2"/>
    <property type="match status" value="1"/>
</dbReference>
<evidence type="ECO:0000259" key="1">
    <source>
        <dbReference type="Pfam" id="PF04909"/>
    </source>
</evidence>
<dbReference type="PANTHER" id="PTHR42889:SF1">
    <property type="entry name" value="BLR3681 PROTEIN"/>
    <property type="match status" value="1"/>
</dbReference>
<organism evidence="2 3">
    <name type="scientific">Spiribacter salinus</name>
    <dbReference type="NCBI Taxonomy" id="1335746"/>
    <lineage>
        <taxon>Bacteria</taxon>
        <taxon>Pseudomonadati</taxon>
        <taxon>Pseudomonadota</taxon>
        <taxon>Gammaproteobacteria</taxon>
        <taxon>Chromatiales</taxon>
        <taxon>Ectothiorhodospiraceae</taxon>
        <taxon>Spiribacter</taxon>
    </lineage>
</organism>
<comment type="caution">
    <text evidence="2">The sequence shown here is derived from an EMBL/GenBank/DDBJ whole genome shotgun (WGS) entry which is preliminary data.</text>
</comment>
<dbReference type="EMBL" id="VIFK01000008">
    <property type="protein sequence ID" value="TQF00622.1"/>
    <property type="molecule type" value="Genomic_DNA"/>
</dbReference>
<dbReference type="PANTHER" id="PTHR42889">
    <property type="entry name" value="BLR3681 PROTEIN"/>
    <property type="match status" value="1"/>
</dbReference>
<sequence>MERPFVIDGVCHPYNFSLSNTRGRFGQMFSESLYSYFPYVNPPDIQFSKEAWLREWQPEEFIETILLESHTDMICVHSLPIYDAYEDGLVAHEKCAQLKRDYPDRVLWYGGVNLCWPERAERDLAAHLDAGCDGIKFYPARYDEGRTRYWRMDDEALAFPMFERILAAGVHNVAIHKALPLGPVSVDSMRVDDISTAANVFPDLNIQIVHAGFMFVDETKFLIANHPNVYATLEASTLFCILHQPTLTRMLDEFLIYGGPEKLIYASAAVNPHPRVVLESFANFELPPESPIPLTDEVRAAFLGGNLARLHGINIEERRLRLADDRFAQQVDASGLRAHWTAVHGART</sequence>
<dbReference type="InterPro" id="IPR006680">
    <property type="entry name" value="Amidohydro-rel"/>
</dbReference>
<accession>A0A540VV33</accession>